<evidence type="ECO:0000256" key="3">
    <source>
        <dbReference type="ARBA" id="ARBA00024308"/>
    </source>
</evidence>
<evidence type="ECO:0000313" key="5">
    <source>
        <dbReference type="Proteomes" id="UP000078529"/>
    </source>
</evidence>
<dbReference type="Pfam" id="PF01527">
    <property type="entry name" value="HTH_Tnp_1"/>
    <property type="match status" value="1"/>
</dbReference>
<dbReference type="EMBL" id="LDQA01000044">
    <property type="protein sequence ID" value="KTR03957.1"/>
    <property type="molecule type" value="Genomic_DNA"/>
</dbReference>
<name>A0A175RJM6_9HYPH</name>
<gene>
    <name evidence="4" type="ORF">NS365_16810</name>
</gene>
<comment type="similarity">
    <text evidence="1">Belongs to the transposase 8 family.</text>
</comment>
<dbReference type="InterPro" id="IPR009057">
    <property type="entry name" value="Homeodomain-like_sf"/>
</dbReference>
<comment type="caution">
    <text evidence="4">The sequence shown here is derived from an EMBL/GenBank/DDBJ whole genome shotgun (WGS) entry which is preliminary data.</text>
</comment>
<comment type="function">
    <text evidence="3">Involved in the transposition of the insertion sequence IS2.</text>
</comment>
<accession>A0A175RJM6</accession>
<keyword evidence="2" id="KW-0815">Transposition</keyword>
<dbReference type="GO" id="GO:0004803">
    <property type="term" value="F:transposase activity"/>
    <property type="evidence" value="ECO:0007669"/>
    <property type="project" value="InterPro"/>
</dbReference>
<dbReference type="SUPFAM" id="SSF46689">
    <property type="entry name" value="Homeodomain-like"/>
    <property type="match status" value="1"/>
</dbReference>
<dbReference type="GO" id="GO:0006313">
    <property type="term" value="P:DNA transposition"/>
    <property type="evidence" value="ECO:0007669"/>
    <property type="project" value="InterPro"/>
</dbReference>
<keyword evidence="5" id="KW-1185">Reference proteome</keyword>
<protein>
    <submittedName>
        <fullName evidence="4">Transposase</fullName>
    </submittedName>
</protein>
<proteinExistence type="inferred from homology"/>
<dbReference type="InterPro" id="IPR036388">
    <property type="entry name" value="WH-like_DNA-bd_sf"/>
</dbReference>
<evidence type="ECO:0000313" key="4">
    <source>
        <dbReference type="EMBL" id="KTR03957.1"/>
    </source>
</evidence>
<dbReference type="PANTHER" id="PTHR37936:SF3">
    <property type="entry name" value="TRANSPOSASE INSC FOR INSERTION ELEMENT IS2A-RELATED"/>
    <property type="match status" value="1"/>
</dbReference>
<dbReference type="InterPro" id="IPR002514">
    <property type="entry name" value="Transposase_8"/>
</dbReference>
<dbReference type="Proteomes" id="UP000078529">
    <property type="component" value="Unassembled WGS sequence"/>
</dbReference>
<dbReference type="AlphaFoldDB" id="A0A175RJM6"/>
<evidence type="ECO:0000256" key="2">
    <source>
        <dbReference type="ARBA" id="ARBA00022578"/>
    </source>
</evidence>
<dbReference type="PANTHER" id="PTHR37936">
    <property type="entry name" value="TRANSPOSASE INSC FOR INSERTION ELEMENT IS2A-RELATED"/>
    <property type="match status" value="1"/>
</dbReference>
<evidence type="ECO:0000256" key="1">
    <source>
        <dbReference type="ARBA" id="ARBA00009964"/>
    </source>
</evidence>
<dbReference type="GO" id="GO:0003677">
    <property type="term" value="F:DNA binding"/>
    <property type="evidence" value="ECO:0007669"/>
    <property type="project" value="InterPro"/>
</dbReference>
<organism evidence="4 5">
    <name type="scientific">Aureimonas ureilytica</name>
    <dbReference type="NCBI Taxonomy" id="401562"/>
    <lineage>
        <taxon>Bacteria</taxon>
        <taxon>Pseudomonadati</taxon>
        <taxon>Pseudomonadota</taxon>
        <taxon>Alphaproteobacteria</taxon>
        <taxon>Hyphomicrobiales</taxon>
        <taxon>Aurantimonadaceae</taxon>
        <taxon>Aureimonas</taxon>
    </lineage>
</organism>
<sequence>MSKASDGPISRVEVITSVQRRRRWSTAEKVRTVEEAMQPGMSVSFVARQAGVSPSQLFAWKRRMLEGGHAAVQADEDVVGTSRVRELEKRVRDLERLLGRKTMENEILKEALDVARPKKRTLPFLSWSDPTDGSR</sequence>
<reference evidence="4 5" key="1">
    <citation type="journal article" date="2016" name="Front. Microbiol.">
        <title>Genomic Resource of Rice Seed Associated Bacteria.</title>
        <authorList>
            <person name="Midha S."/>
            <person name="Bansal K."/>
            <person name="Sharma S."/>
            <person name="Kumar N."/>
            <person name="Patil P.P."/>
            <person name="Chaudhry V."/>
            <person name="Patil P.B."/>
        </authorList>
    </citation>
    <scope>NUCLEOTIDE SEQUENCE [LARGE SCALE GENOMIC DNA]</scope>
    <source>
        <strain evidence="4 5">NS365</strain>
    </source>
</reference>
<dbReference type="PATRIC" id="fig|401562.4.peg.3243"/>
<dbReference type="Gene3D" id="1.10.10.10">
    <property type="entry name" value="Winged helix-like DNA-binding domain superfamily/Winged helix DNA-binding domain"/>
    <property type="match status" value="1"/>
</dbReference>